<dbReference type="OrthoDB" id="3296127at2"/>
<dbReference type="Gene3D" id="2.60.120.10">
    <property type="entry name" value="Jelly Rolls"/>
    <property type="match status" value="1"/>
</dbReference>
<dbReference type="RefSeq" id="WP_106317844.1">
    <property type="nucleotide sequence ID" value="NZ_BOMO01000022.1"/>
</dbReference>
<dbReference type="EMBL" id="PVMZ01000004">
    <property type="protein sequence ID" value="PRX22862.1"/>
    <property type="molecule type" value="Genomic_DNA"/>
</dbReference>
<reference evidence="2 3" key="1">
    <citation type="submission" date="2018-03" db="EMBL/GenBank/DDBJ databases">
        <title>Genomic Encyclopedia of Archaeal and Bacterial Type Strains, Phase II (KMG-II): from individual species to whole genera.</title>
        <authorList>
            <person name="Goeker M."/>
        </authorList>
    </citation>
    <scope>NUCLEOTIDE SEQUENCE [LARGE SCALE GENOMIC DNA]</scope>
    <source>
        <strain evidence="2 3">DSM 43146</strain>
    </source>
</reference>
<protein>
    <submittedName>
        <fullName evidence="2">Cupin domain-containing protein</fullName>
    </submittedName>
</protein>
<gene>
    <name evidence="2" type="ORF">CLV67_104390</name>
</gene>
<comment type="caution">
    <text evidence="2">The sequence shown here is derived from an EMBL/GenBank/DDBJ whole genome shotgun (WGS) entry which is preliminary data.</text>
</comment>
<keyword evidence="3" id="KW-1185">Reference proteome</keyword>
<dbReference type="InterPro" id="IPR013096">
    <property type="entry name" value="Cupin_2"/>
</dbReference>
<evidence type="ECO:0000313" key="3">
    <source>
        <dbReference type="Proteomes" id="UP000239415"/>
    </source>
</evidence>
<dbReference type="AlphaFoldDB" id="A0A2T0KHE8"/>
<dbReference type="Pfam" id="PF07883">
    <property type="entry name" value="Cupin_2"/>
    <property type="match status" value="1"/>
</dbReference>
<evidence type="ECO:0000313" key="2">
    <source>
        <dbReference type="EMBL" id="PRX22862.1"/>
    </source>
</evidence>
<dbReference type="InterPro" id="IPR011051">
    <property type="entry name" value="RmlC_Cupin_sf"/>
</dbReference>
<organism evidence="2 3">
    <name type="scientific">Actinoplanes italicus</name>
    <dbReference type="NCBI Taxonomy" id="113567"/>
    <lineage>
        <taxon>Bacteria</taxon>
        <taxon>Bacillati</taxon>
        <taxon>Actinomycetota</taxon>
        <taxon>Actinomycetes</taxon>
        <taxon>Micromonosporales</taxon>
        <taxon>Micromonosporaceae</taxon>
        <taxon>Actinoplanes</taxon>
    </lineage>
</organism>
<proteinExistence type="predicted"/>
<dbReference type="InterPro" id="IPR014710">
    <property type="entry name" value="RmlC-like_jellyroll"/>
</dbReference>
<evidence type="ECO:0000259" key="1">
    <source>
        <dbReference type="Pfam" id="PF07883"/>
    </source>
</evidence>
<dbReference type="SUPFAM" id="SSF51182">
    <property type="entry name" value="RmlC-like cupins"/>
    <property type="match status" value="1"/>
</dbReference>
<feature type="domain" description="Cupin type-2" evidence="1">
    <location>
        <begin position="43"/>
        <end position="107"/>
    </location>
</feature>
<dbReference type="Proteomes" id="UP000239415">
    <property type="component" value="Unassembled WGS sequence"/>
</dbReference>
<accession>A0A2T0KHE8</accession>
<sequence>MNALRHLATLSEETAGGEFGTKCQRVFPLDVLDETLGAMGCWLEPHAQTAPDKHNQREMVLVTSGSGTLVSGDETTALKAGDVVFIEKNHEHVLHATGEPLAWISVYWPLREQPLKETSA</sequence>
<name>A0A2T0KHE8_9ACTN</name>